<gene>
    <name evidence="3" type="ORF">SAMN02745912_00587</name>
</gene>
<keyword evidence="1" id="KW-0378">Hydrolase</keyword>
<organism evidence="3 4">
    <name type="scientific">Paramaledivibacter caminithermalis (strain DSM 15212 / CIP 107654 / DViRD3)</name>
    <name type="common">Clostridium caminithermale</name>
    <dbReference type="NCBI Taxonomy" id="1121301"/>
    <lineage>
        <taxon>Bacteria</taxon>
        <taxon>Bacillati</taxon>
        <taxon>Bacillota</taxon>
        <taxon>Clostridia</taxon>
        <taxon>Peptostreptococcales</taxon>
        <taxon>Caminicellaceae</taxon>
        <taxon>Paramaledivibacter</taxon>
    </lineage>
</organism>
<dbReference type="PANTHER" id="PTHR21340">
    <property type="entry name" value="DIADENOSINE 5,5-P1,P4-TETRAPHOSPHATE PYROPHOSPHOHYDROLASE MUTT"/>
    <property type="match status" value="1"/>
</dbReference>
<dbReference type="GO" id="GO:0004081">
    <property type="term" value="F:bis(5'-nucleosyl)-tetraphosphatase (asymmetrical) activity"/>
    <property type="evidence" value="ECO:0007669"/>
    <property type="project" value="TreeGrafter"/>
</dbReference>
<dbReference type="Gene3D" id="3.90.79.10">
    <property type="entry name" value="Nucleoside Triphosphate Pyrophosphohydrolase"/>
    <property type="match status" value="1"/>
</dbReference>
<proteinExistence type="predicted"/>
<dbReference type="InterPro" id="IPR051325">
    <property type="entry name" value="Nudix_hydrolase_domain"/>
</dbReference>
<dbReference type="GO" id="GO:0006754">
    <property type="term" value="P:ATP biosynthetic process"/>
    <property type="evidence" value="ECO:0007669"/>
    <property type="project" value="TreeGrafter"/>
</dbReference>
<dbReference type="InterPro" id="IPR000086">
    <property type="entry name" value="NUDIX_hydrolase_dom"/>
</dbReference>
<reference evidence="3 4" key="1">
    <citation type="submission" date="2016-11" db="EMBL/GenBank/DDBJ databases">
        <authorList>
            <person name="Jaros S."/>
            <person name="Januszkiewicz K."/>
            <person name="Wedrychowicz H."/>
        </authorList>
    </citation>
    <scope>NUCLEOTIDE SEQUENCE [LARGE SCALE GENOMIC DNA]</scope>
    <source>
        <strain evidence="3 4">DSM 15212</strain>
    </source>
</reference>
<dbReference type="CDD" id="cd03673">
    <property type="entry name" value="NUDIX_Ap6A_hydrolase"/>
    <property type="match status" value="1"/>
</dbReference>
<evidence type="ECO:0000313" key="4">
    <source>
        <dbReference type="Proteomes" id="UP000184465"/>
    </source>
</evidence>
<dbReference type="STRING" id="1121301.SAMN02745912_00587"/>
<name>A0A1M6KX24_PARC5</name>
<dbReference type="SUPFAM" id="SSF55811">
    <property type="entry name" value="Nudix"/>
    <property type="match status" value="1"/>
</dbReference>
<dbReference type="InterPro" id="IPR015797">
    <property type="entry name" value="NUDIX_hydrolase-like_dom_sf"/>
</dbReference>
<accession>A0A1M6KX24</accession>
<evidence type="ECO:0000313" key="3">
    <source>
        <dbReference type="EMBL" id="SHJ63523.1"/>
    </source>
</evidence>
<sequence length="142" mass="16613">MREEISAGGVVYFGNAILLLKKYNGDWVLPKGKIEKNEDTKDTSIREVFEEGGVKADVVKYIGKIQYSFKDSWKNNEIINKTVHWYLMKARSMSCNPQKEEGFIDARFIHIDRVKDMAKYSDEKNIIKRAIDEIKKQRPHKE</sequence>
<dbReference type="GO" id="GO:0006167">
    <property type="term" value="P:AMP biosynthetic process"/>
    <property type="evidence" value="ECO:0007669"/>
    <property type="project" value="TreeGrafter"/>
</dbReference>
<dbReference type="AlphaFoldDB" id="A0A1M6KX24"/>
<keyword evidence="4" id="KW-1185">Reference proteome</keyword>
<dbReference type="OrthoDB" id="9816289at2"/>
<dbReference type="RefSeq" id="WP_073146875.1">
    <property type="nucleotide sequence ID" value="NZ_FRAG01000004.1"/>
</dbReference>
<protein>
    <submittedName>
        <fullName evidence="3">NUDIX domain-containing protein</fullName>
    </submittedName>
</protein>
<evidence type="ECO:0000259" key="2">
    <source>
        <dbReference type="PROSITE" id="PS51462"/>
    </source>
</evidence>
<dbReference type="Proteomes" id="UP000184465">
    <property type="component" value="Unassembled WGS sequence"/>
</dbReference>
<evidence type="ECO:0000256" key="1">
    <source>
        <dbReference type="ARBA" id="ARBA00022801"/>
    </source>
</evidence>
<feature type="domain" description="Nudix hydrolase" evidence="2">
    <location>
        <begin position="2"/>
        <end position="135"/>
    </location>
</feature>
<dbReference type="PROSITE" id="PS51462">
    <property type="entry name" value="NUDIX"/>
    <property type="match status" value="1"/>
</dbReference>
<dbReference type="EMBL" id="FRAG01000004">
    <property type="protein sequence ID" value="SHJ63523.1"/>
    <property type="molecule type" value="Genomic_DNA"/>
</dbReference>
<dbReference type="PANTHER" id="PTHR21340:SF0">
    <property type="entry name" value="BIS(5'-NUCLEOSYL)-TETRAPHOSPHATASE [ASYMMETRICAL]"/>
    <property type="match status" value="1"/>
</dbReference>
<dbReference type="Pfam" id="PF00293">
    <property type="entry name" value="NUDIX"/>
    <property type="match status" value="1"/>
</dbReference>